<feature type="transmembrane region" description="Helical" evidence="7">
    <location>
        <begin position="306"/>
        <end position="330"/>
    </location>
</feature>
<evidence type="ECO:0000256" key="6">
    <source>
        <dbReference type="SAM" id="MobiDB-lite"/>
    </source>
</evidence>
<protein>
    <submittedName>
        <fullName evidence="8">MFS transporter</fullName>
    </submittedName>
</protein>
<proteinExistence type="predicted"/>
<dbReference type="RefSeq" id="WP_345346473.1">
    <property type="nucleotide sequence ID" value="NZ_BAABHJ010000001.1"/>
</dbReference>
<keyword evidence="5 7" id="KW-0472">Membrane</keyword>
<evidence type="ECO:0000256" key="2">
    <source>
        <dbReference type="ARBA" id="ARBA00022475"/>
    </source>
</evidence>
<evidence type="ECO:0000313" key="8">
    <source>
        <dbReference type="EMBL" id="GAA4600889.1"/>
    </source>
</evidence>
<feature type="transmembrane region" description="Helical" evidence="7">
    <location>
        <begin position="70"/>
        <end position="93"/>
    </location>
</feature>
<dbReference type="PANTHER" id="PTHR23513">
    <property type="entry name" value="INTEGRAL MEMBRANE EFFLUX PROTEIN-RELATED"/>
    <property type="match status" value="1"/>
</dbReference>
<organism evidence="8 9">
    <name type="scientific">Actinoallomurus liliacearum</name>
    <dbReference type="NCBI Taxonomy" id="1080073"/>
    <lineage>
        <taxon>Bacteria</taxon>
        <taxon>Bacillati</taxon>
        <taxon>Actinomycetota</taxon>
        <taxon>Actinomycetes</taxon>
        <taxon>Streptosporangiales</taxon>
        <taxon>Thermomonosporaceae</taxon>
        <taxon>Actinoallomurus</taxon>
    </lineage>
</organism>
<dbReference type="InterPro" id="IPR011701">
    <property type="entry name" value="MFS"/>
</dbReference>
<dbReference type="InterPro" id="IPR036259">
    <property type="entry name" value="MFS_trans_sf"/>
</dbReference>
<feature type="transmembrane region" description="Helical" evidence="7">
    <location>
        <begin position="361"/>
        <end position="384"/>
    </location>
</feature>
<evidence type="ECO:0000256" key="1">
    <source>
        <dbReference type="ARBA" id="ARBA00004651"/>
    </source>
</evidence>
<feature type="transmembrane region" description="Helical" evidence="7">
    <location>
        <begin position="396"/>
        <end position="416"/>
    </location>
</feature>
<evidence type="ECO:0000256" key="5">
    <source>
        <dbReference type="ARBA" id="ARBA00023136"/>
    </source>
</evidence>
<evidence type="ECO:0000256" key="4">
    <source>
        <dbReference type="ARBA" id="ARBA00022989"/>
    </source>
</evidence>
<dbReference type="EMBL" id="BAABHJ010000001">
    <property type="protein sequence ID" value="GAA4600889.1"/>
    <property type="molecule type" value="Genomic_DNA"/>
</dbReference>
<feature type="transmembrane region" description="Helical" evidence="7">
    <location>
        <begin position="271"/>
        <end position="294"/>
    </location>
</feature>
<dbReference type="Proteomes" id="UP001500212">
    <property type="component" value="Unassembled WGS sequence"/>
</dbReference>
<keyword evidence="4 7" id="KW-1133">Transmembrane helix</keyword>
<dbReference type="CDD" id="cd06173">
    <property type="entry name" value="MFS_MefA_like"/>
    <property type="match status" value="1"/>
</dbReference>
<feature type="transmembrane region" description="Helical" evidence="7">
    <location>
        <begin position="231"/>
        <end position="250"/>
    </location>
</feature>
<comment type="caution">
    <text evidence="8">The sequence shown here is derived from an EMBL/GenBank/DDBJ whole genome shotgun (WGS) entry which is preliminary data.</text>
</comment>
<dbReference type="Pfam" id="PF07690">
    <property type="entry name" value="MFS_1"/>
    <property type="match status" value="1"/>
</dbReference>
<name>A0ABP8TCI4_9ACTN</name>
<feature type="transmembrane region" description="Helical" evidence="7">
    <location>
        <begin position="422"/>
        <end position="444"/>
    </location>
</feature>
<feature type="transmembrane region" description="Helical" evidence="7">
    <location>
        <begin position="130"/>
        <end position="151"/>
    </location>
</feature>
<feature type="transmembrane region" description="Helical" evidence="7">
    <location>
        <begin position="337"/>
        <end position="355"/>
    </location>
</feature>
<comment type="subcellular location">
    <subcellularLocation>
        <location evidence="1">Cell membrane</location>
        <topology evidence="1">Multi-pass membrane protein</topology>
    </subcellularLocation>
</comment>
<reference evidence="9" key="1">
    <citation type="journal article" date="2019" name="Int. J. Syst. Evol. Microbiol.">
        <title>The Global Catalogue of Microorganisms (GCM) 10K type strain sequencing project: providing services to taxonomists for standard genome sequencing and annotation.</title>
        <authorList>
            <consortium name="The Broad Institute Genomics Platform"/>
            <consortium name="The Broad Institute Genome Sequencing Center for Infectious Disease"/>
            <person name="Wu L."/>
            <person name="Ma J."/>
        </authorList>
    </citation>
    <scope>NUCLEOTIDE SEQUENCE [LARGE SCALE GENOMIC DNA]</scope>
    <source>
        <strain evidence="9">JCM 17938</strain>
    </source>
</reference>
<dbReference type="Gene3D" id="1.20.1250.20">
    <property type="entry name" value="MFS general substrate transporter like domains"/>
    <property type="match status" value="1"/>
</dbReference>
<feature type="transmembrane region" description="Helical" evidence="7">
    <location>
        <begin position="99"/>
        <end position="123"/>
    </location>
</feature>
<keyword evidence="3 7" id="KW-0812">Transmembrane</keyword>
<evidence type="ECO:0000313" key="9">
    <source>
        <dbReference type="Proteomes" id="UP001500212"/>
    </source>
</evidence>
<dbReference type="PANTHER" id="PTHR23513:SF11">
    <property type="entry name" value="STAPHYLOFERRIN A TRANSPORTER"/>
    <property type="match status" value="1"/>
</dbReference>
<keyword evidence="2" id="KW-1003">Cell membrane</keyword>
<feature type="region of interest" description="Disordered" evidence="6">
    <location>
        <begin position="451"/>
        <end position="496"/>
    </location>
</feature>
<accession>A0ABP8TCI4</accession>
<evidence type="ECO:0000256" key="3">
    <source>
        <dbReference type="ARBA" id="ARBA00022692"/>
    </source>
</evidence>
<sequence length="496" mass="50311">MDAPAVSVSALRPRLQEPRAGLGPRLGDDRRAGGMSGRGQVQRRTASGRAADHLARITGPLRSDRRFRRYFIASQVDAAGTTMEVGALAFVVLGTGAGAPGIAMVLLANMVAGIVTSPLGGVVADRLPRALLIAVVEVVIGLITVAETILIATGRAAVWNLAVLAAANSAAASFSDPARVGLIAAIAQAERLQEANALVQLSRHLIRAIGPAVGGTIVATAGPAYGVGLNAVSFFGSAALIATIRVPRVVRQPFSLRADLVEGWAAVRSRPWIWAGLLGAAVMVPGWHVGYGILGPPWVKAHLGGAWAWGLIASSLGCGMALGALVALLWRPRCAGWTNCLGCAALALPDPFMAAGAPLPVVMASVAVGAGGLSIASIAWQTAIQQHVPAGQQGRVAAYAGIAEISLAPVGYLLVAPVTGAIGVRATLAGCGVLLAAANLAPLLSRDVRRLRLHPPGSSGPEQAGSPRRRDAGGTVESAETPAGASQGRPGDAPVR</sequence>
<evidence type="ECO:0000256" key="7">
    <source>
        <dbReference type="SAM" id="Phobius"/>
    </source>
</evidence>
<keyword evidence="9" id="KW-1185">Reference proteome</keyword>
<feature type="region of interest" description="Disordered" evidence="6">
    <location>
        <begin position="1"/>
        <end position="45"/>
    </location>
</feature>
<dbReference type="SUPFAM" id="SSF103473">
    <property type="entry name" value="MFS general substrate transporter"/>
    <property type="match status" value="1"/>
</dbReference>
<gene>
    <name evidence="8" type="ORF">GCM10023195_01540</name>
</gene>